<dbReference type="SUPFAM" id="SSF53218">
    <property type="entry name" value="Molybdenum cofactor biosynthesis proteins"/>
    <property type="match status" value="1"/>
</dbReference>
<accession>A0A4S8KPQ1</accession>
<reference evidence="3 4" key="1">
    <citation type="journal article" date="2019" name="Nat. Ecol. Evol.">
        <title>Megaphylogeny resolves global patterns of mushroom evolution.</title>
        <authorList>
            <person name="Varga T."/>
            <person name="Krizsan K."/>
            <person name="Foldi C."/>
            <person name="Dima B."/>
            <person name="Sanchez-Garcia M."/>
            <person name="Sanchez-Ramirez S."/>
            <person name="Szollosi G.J."/>
            <person name="Szarkandi J.G."/>
            <person name="Papp V."/>
            <person name="Albert L."/>
            <person name="Andreopoulos W."/>
            <person name="Angelini C."/>
            <person name="Antonin V."/>
            <person name="Barry K.W."/>
            <person name="Bougher N.L."/>
            <person name="Buchanan P."/>
            <person name="Buyck B."/>
            <person name="Bense V."/>
            <person name="Catcheside P."/>
            <person name="Chovatia M."/>
            <person name="Cooper J."/>
            <person name="Damon W."/>
            <person name="Desjardin D."/>
            <person name="Finy P."/>
            <person name="Geml J."/>
            <person name="Haridas S."/>
            <person name="Hughes K."/>
            <person name="Justo A."/>
            <person name="Karasinski D."/>
            <person name="Kautmanova I."/>
            <person name="Kiss B."/>
            <person name="Kocsube S."/>
            <person name="Kotiranta H."/>
            <person name="LaButti K.M."/>
            <person name="Lechner B.E."/>
            <person name="Liimatainen K."/>
            <person name="Lipzen A."/>
            <person name="Lukacs Z."/>
            <person name="Mihaltcheva S."/>
            <person name="Morgado L.N."/>
            <person name="Niskanen T."/>
            <person name="Noordeloos M.E."/>
            <person name="Ohm R.A."/>
            <person name="Ortiz-Santana B."/>
            <person name="Ovrebo C."/>
            <person name="Racz N."/>
            <person name="Riley R."/>
            <person name="Savchenko A."/>
            <person name="Shiryaev A."/>
            <person name="Soop K."/>
            <person name="Spirin V."/>
            <person name="Szebenyi C."/>
            <person name="Tomsovsky M."/>
            <person name="Tulloss R.E."/>
            <person name="Uehling J."/>
            <person name="Grigoriev I.V."/>
            <person name="Vagvolgyi C."/>
            <person name="Papp T."/>
            <person name="Martin F.M."/>
            <person name="Miettinen O."/>
            <person name="Hibbett D.S."/>
            <person name="Nagy L.G."/>
        </authorList>
    </citation>
    <scope>NUCLEOTIDE SEQUENCE [LARGE SCALE GENOMIC DNA]</scope>
    <source>
        <strain evidence="3 4">CBS 962.96</strain>
    </source>
</reference>
<dbReference type="InterPro" id="IPR001453">
    <property type="entry name" value="MoaB/Mog_dom"/>
</dbReference>
<feature type="region of interest" description="Disordered" evidence="1">
    <location>
        <begin position="1"/>
        <end position="107"/>
    </location>
</feature>
<dbReference type="Gene3D" id="3.40.980.10">
    <property type="entry name" value="MoaB/Mog-like domain"/>
    <property type="match status" value="1"/>
</dbReference>
<feature type="domain" description="MoaB/Mog" evidence="2">
    <location>
        <begin position="306"/>
        <end position="476"/>
    </location>
</feature>
<dbReference type="EMBL" id="ML180393">
    <property type="protein sequence ID" value="THU77590.1"/>
    <property type="molecule type" value="Genomic_DNA"/>
</dbReference>
<dbReference type="Pfam" id="PF00994">
    <property type="entry name" value="MoCF_biosynth"/>
    <property type="match status" value="1"/>
</dbReference>
<dbReference type="GO" id="GO:0047884">
    <property type="term" value="F:FAD diphosphatase activity"/>
    <property type="evidence" value="ECO:0007669"/>
    <property type="project" value="TreeGrafter"/>
</dbReference>
<dbReference type="CDD" id="cd00885">
    <property type="entry name" value="cinA"/>
    <property type="match status" value="1"/>
</dbReference>
<dbReference type="SMART" id="SM00852">
    <property type="entry name" value="MoCF_biosynth"/>
    <property type="match status" value="1"/>
</dbReference>
<dbReference type="Proteomes" id="UP000297245">
    <property type="component" value="Unassembled WGS sequence"/>
</dbReference>
<feature type="region of interest" description="Disordered" evidence="1">
    <location>
        <begin position="124"/>
        <end position="168"/>
    </location>
</feature>
<dbReference type="PANTHER" id="PTHR47675">
    <property type="entry name" value="MOLYBDOPTERIN BINDING DOMAIN PROTEIN (AFU_ORTHOLOGUE AFUA_5G11210)"/>
    <property type="match status" value="1"/>
</dbReference>
<feature type="compositionally biased region" description="Low complexity" evidence="1">
    <location>
        <begin position="7"/>
        <end position="16"/>
    </location>
</feature>
<dbReference type="PANTHER" id="PTHR47675:SF1">
    <property type="entry name" value="MOLYBDOPTERIN BINDING DOMAIN PROTEIN (AFU_ORTHOLOGUE AFUA_5G11210)"/>
    <property type="match status" value="1"/>
</dbReference>
<feature type="compositionally biased region" description="Basic and acidic residues" evidence="1">
    <location>
        <begin position="563"/>
        <end position="577"/>
    </location>
</feature>
<evidence type="ECO:0000313" key="4">
    <source>
        <dbReference type="Proteomes" id="UP000297245"/>
    </source>
</evidence>
<keyword evidence="4" id="KW-1185">Reference proteome</keyword>
<feature type="compositionally biased region" description="Low complexity" evidence="1">
    <location>
        <begin position="31"/>
        <end position="45"/>
    </location>
</feature>
<feature type="compositionally biased region" description="Polar residues" evidence="1">
    <location>
        <begin position="82"/>
        <end position="107"/>
    </location>
</feature>
<dbReference type="AlphaFoldDB" id="A0A4S8KPQ1"/>
<feature type="compositionally biased region" description="Low complexity" evidence="1">
    <location>
        <begin position="124"/>
        <end position="144"/>
    </location>
</feature>
<organism evidence="3 4">
    <name type="scientific">Dendrothele bispora (strain CBS 962.96)</name>
    <dbReference type="NCBI Taxonomy" id="1314807"/>
    <lineage>
        <taxon>Eukaryota</taxon>
        <taxon>Fungi</taxon>
        <taxon>Dikarya</taxon>
        <taxon>Basidiomycota</taxon>
        <taxon>Agaricomycotina</taxon>
        <taxon>Agaricomycetes</taxon>
        <taxon>Agaricomycetidae</taxon>
        <taxon>Agaricales</taxon>
        <taxon>Agaricales incertae sedis</taxon>
        <taxon>Dendrothele</taxon>
    </lineage>
</organism>
<sequence>MPKPLSHLPRPQQLLTRPPPQHQPRHHLLPSHHSSVSTLSTTTSTNNTTHAISLTSTPSATRHHHHHHHHHHHPRSQCHGPSLSSSSRTTAAPITNYPGTSSTSIRNPLKQQVRTHFVAVMTIPSNLPSNPTTTSTSTSASATGPGDGVGTPGVSSGSSGGGTHSLGWGTLSTSTASYSAATTTTSTNGNGAAIKTTTHAQDNTNNAIGGGGIRIGSGVNAVPGVGVGVGVDGQQHDHHHGSYGSGRTTGRGGAGAGAGAGVSCFGWSWGGGHGGHQAGVESRYGFAVSPVPKNPLGEGGCIRTAAALVIGDEILNGKTLEKNSHHFARFCFDHGIDLKRIEVVADDEQEIIEASRRMVANYDFVITTGGIGPTHDDITYASLARAFSQSLVHHPETLRRMNEMNKNRAWVASQDSQQREATKRMALFPDKAEVLFVGRDIWVPVIRLEGKLCVFPGIPALFQKMLSGLKEFLPLPPECDRPKRIQVFTERPESMIAPYLTKLQARLKPHGIQVGSYPVLGKGVFVSLIGRKEVSVSDSNAQPCLSDVAREVEKEIGGRMVSEEEVARKKAEARRSDPTGMGATVVGSTTTSSGFVSVSKERESSSLKAKI</sequence>
<dbReference type="InterPro" id="IPR036425">
    <property type="entry name" value="MoaB/Mog-like_dom_sf"/>
</dbReference>
<evidence type="ECO:0000256" key="1">
    <source>
        <dbReference type="SAM" id="MobiDB-lite"/>
    </source>
</evidence>
<feature type="compositionally biased region" description="Basic residues" evidence="1">
    <location>
        <begin position="61"/>
        <end position="76"/>
    </location>
</feature>
<evidence type="ECO:0000259" key="2">
    <source>
        <dbReference type="SMART" id="SM00852"/>
    </source>
</evidence>
<dbReference type="GO" id="GO:0042726">
    <property type="term" value="P:flavin-containing compound metabolic process"/>
    <property type="evidence" value="ECO:0007669"/>
    <property type="project" value="TreeGrafter"/>
</dbReference>
<feature type="region of interest" description="Disordered" evidence="1">
    <location>
        <begin position="563"/>
        <end position="611"/>
    </location>
</feature>
<dbReference type="OrthoDB" id="448496at2759"/>
<name>A0A4S8KPQ1_DENBC</name>
<feature type="compositionally biased region" description="Low complexity" evidence="1">
    <location>
        <begin position="579"/>
        <end position="598"/>
    </location>
</feature>
<feature type="compositionally biased region" description="Polar residues" evidence="1">
    <location>
        <begin position="46"/>
        <end position="60"/>
    </location>
</feature>
<evidence type="ECO:0000313" key="3">
    <source>
        <dbReference type="EMBL" id="THU77590.1"/>
    </source>
</evidence>
<proteinExistence type="predicted"/>
<gene>
    <name evidence="3" type="ORF">K435DRAFT_770095</name>
</gene>
<protein>
    <submittedName>
        <fullName evidence="3">Molybdopterin binding protein</fullName>
    </submittedName>
</protein>